<feature type="region of interest" description="Disordered" evidence="1">
    <location>
        <begin position="313"/>
        <end position="333"/>
    </location>
</feature>
<evidence type="ECO:0000313" key="3">
    <source>
        <dbReference type="EMBL" id="KAH0620030.1"/>
    </source>
</evidence>
<name>A0ABQ7SRU7_PHRPL</name>
<dbReference type="InterPro" id="IPR026153">
    <property type="entry name" value="Treslin"/>
</dbReference>
<organism evidence="3 4">
    <name type="scientific">Phrynosoma platyrhinos</name>
    <name type="common">Desert horned lizard</name>
    <dbReference type="NCBI Taxonomy" id="52577"/>
    <lineage>
        <taxon>Eukaryota</taxon>
        <taxon>Metazoa</taxon>
        <taxon>Chordata</taxon>
        <taxon>Craniata</taxon>
        <taxon>Vertebrata</taxon>
        <taxon>Euteleostomi</taxon>
        <taxon>Lepidosauria</taxon>
        <taxon>Squamata</taxon>
        <taxon>Bifurcata</taxon>
        <taxon>Unidentata</taxon>
        <taxon>Episquamata</taxon>
        <taxon>Toxicofera</taxon>
        <taxon>Iguania</taxon>
        <taxon>Phrynosomatidae</taxon>
        <taxon>Phrynosomatinae</taxon>
        <taxon>Phrynosoma</taxon>
    </lineage>
</organism>
<dbReference type="InterPro" id="IPR053920">
    <property type="entry name" value="Treslin_STD"/>
</dbReference>
<feature type="domain" description="Treslin STD" evidence="2">
    <location>
        <begin position="145"/>
        <end position="292"/>
    </location>
</feature>
<feature type="compositionally biased region" description="Polar residues" evidence="1">
    <location>
        <begin position="652"/>
        <end position="664"/>
    </location>
</feature>
<dbReference type="PANTHER" id="PTHR21556">
    <property type="entry name" value="TRESLIN"/>
    <property type="match status" value="1"/>
</dbReference>
<dbReference type="PANTHER" id="PTHR21556:SF2">
    <property type="entry name" value="TRESLIN"/>
    <property type="match status" value="1"/>
</dbReference>
<dbReference type="EMBL" id="JAIPUX010003439">
    <property type="protein sequence ID" value="KAH0620030.1"/>
    <property type="molecule type" value="Genomic_DNA"/>
</dbReference>
<feature type="region of interest" description="Disordered" evidence="1">
    <location>
        <begin position="1198"/>
        <end position="1217"/>
    </location>
</feature>
<dbReference type="Pfam" id="PF21855">
    <property type="entry name" value="Treslin_STD"/>
    <property type="match status" value="1"/>
</dbReference>
<protein>
    <recommendedName>
        <fullName evidence="2">Treslin STD domain-containing protein</fullName>
    </recommendedName>
</protein>
<sequence>MESWYPLSNLSGASSHLMESFRLLLADSATEEEETPKLEMELTQCLSEFYQRKASDQTATSHQQDHRKRRKAPRTPVREKMKTMPRSLQMLNAARLNVKAQKFHPDGEPPVSEKVSQRLLSRRLDDNVEGRGKIVKRKIGFTTEEEMLSYITKNYQKAVIDGENLLTHAQDMVAAVNIFQKSNKAAFMDTVQSNLLKTSKALRQQLGSDPDKEMKVKECQLQVYLRLEVCLQCSSLQNDTDGMEQLVEEVTDMLRILCLTKDPGYLTRFLEEVVDMYMETMPKILGDLYYSLGTQIPAKLASVLPADFFSDDSMTQKSQNPSPHASISSVPVSRTASLSTEAEQLEELRTRSAKKRKKTLARHRSVTEISQNLRQIEIPQVPKNHTRKDNSYACLDVKSAPAPQKKAVQEVTKVRRNLFNEKILSPSKRSHTKISRSQSVSALEGLKRKHSHSTEGPRDHQKLLTKMVTETPVHKQISRRLLYKQIKGRCSDPGSDVGIVEESPEKPITCTLRRSPRIKQLLLDRTLSGSFHSLQPSKRNIQQMHSVHLGASGDQENIIGLASPPVKKVVQSPKSLLFGAVLGEFNLGGMDSHRTKRKLLAFDESAVYQSSQRFVSPASKGLRRSPRLQEKQKQTIQKSPAPKYTAARSLGNLFSPSKQKSKSLPESFEKKDNPTLPMEMYKVPQVETLGKQERQGVLDDVFDSPTSSFNSAATLSVTIPPIPLNSREKAFSQLQSPRRSLRVAQKIASPASPQKQSLEPERVMYLEPHLPLKLDSVVLEVAPTEFGGALSELSPNPKGATFTEAFSVPVQSALLPEAESPPPNQTLNAVATCTAPTARTQELARRPHTPMESPLRPQNVTDISPPKALESASSRSEEHLYLYGENEGNQGRGSINLSDKINPFCRSDHRESTFLRERHKQTNRIMTPSKRRGLDRHPSAEFSTKTPDLIPDAIVVCEQLNISSLLNKACPRSFQVDQGPEASHSRAFLAEKATDLQQPLCQNSLSHNQPSLLTTSKSGSYTYALRCTPDRRQREAEARLGNSEKVIASSASQITHPVPMTTSPPTYEVELEMKASGLPKLRIKRVSSMSALELPSHVEPEKPKAEEESDLVRDLSVTCCGRHSGKLEPASISPPCILSAHSTPGKLGGGQTYICQSYTPTRCTSYTCSPSQGSAGIPSTPSPKHKGKVTPEAIKDWPRRKKATVGSRKSERHPDAAVETAVHNTAGMRTSELLSDDKALHLGGFELEGVCRLQDESPCSDTEPSEDENICRETSQLKSRKRAFENMFSEEEKDEEAKRSCPKRKNSGTAVYADELLSMGNGPESSNRAILEEEIFSALTPPKSSGKSAISVNGLRALTQSPLLYQGHTTSLKKCPTDDSDVFGGANEDLSPFHSASTRKHFISRTYSRKRLLT</sequence>
<feature type="region of interest" description="Disordered" evidence="1">
    <location>
        <begin position="53"/>
        <end position="81"/>
    </location>
</feature>
<comment type="caution">
    <text evidence="3">The sequence shown here is derived from an EMBL/GenBank/DDBJ whole genome shotgun (WGS) entry which is preliminary data.</text>
</comment>
<evidence type="ECO:0000256" key="1">
    <source>
        <dbReference type="SAM" id="MobiDB-lite"/>
    </source>
</evidence>
<gene>
    <name evidence="3" type="ORF">JD844_014540</name>
</gene>
<reference evidence="3 4" key="1">
    <citation type="journal article" date="2022" name="Gigascience">
        <title>A chromosome-level genome assembly and annotation of the desert horned lizard, Phrynosoma platyrhinos, provides insight into chromosomal rearrangements among reptiles.</title>
        <authorList>
            <person name="Koochekian N."/>
            <person name="Ascanio A."/>
            <person name="Farleigh K."/>
            <person name="Card D.C."/>
            <person name="Schield D.R."/>
            <person name="Castoe T.A."/>
            <person name="Jezkova T."/>
        </authorList>
    </citation>
    <scope>NUCLEOTIDE SEQUENCE [LARGE SCALE GENOMIC DNA]</scope>
    <source>
        <strain evidence="3">NK-2021</strain>
    </source>
</reference>
<feature type="region of interest" description="Disordered" evidence="1">
    <location>
        <begin position="427"/>
        <end position="459"/>
    </location>
</feature>
<proteinExistence type="predicted"/>
<evidence type="ECO:0000259" key="2">
    <source>
        <dbReference type="Pfam" id="PF21855"/>
    </source>
</evidence>
<dbReference type="Proteomes" id="UP000826234">
    <property type="component" value="Unassembled WGS sequence"/>
</dbReference>
<evidence type="ECO:0000313" key="4">
    <source>
        <dbReference type="Proteomes" id="UP000826234"/>
    </source>
</evidence>
<keyword evidence="4" id="KW-1185">Reference proteome</keyword>
<feature type="region of interest" description="Disordered" evidence="1">
    <location>
        <begin position="613"/>
        <end position="678"/>
    </location>
</feature>
<accession>A0ABQ7SRU7</accession>
<feature type="region of interest" description="Disordered" evidence="1">
    <location>
        <begin position="842"/>
        <end position="876"/>
    </location>
</feature>